<keyword evidence="2" id="KW-1185">Reference proteome</keyword>
<accession>A0ABM6YUC2</accession>
<dbReference type="RefSeq" id="WP_128811084.1">
    <property type="nucleotide sequence ID" value="NZ_CP032093.1"/>
</dbReference>
<reference evidence="1 2" key="1">
    <citation type="submission" date="2018-08" db="EMBL/GenBank/DDBJ databases">
        <title>Genomic taxonomy of the Vibrionaceae family.</title>
        <authorList>
            <person name="Gomez-Gil B."/>
            <person name="Tanaka M."/>
            <person name="Sawabe T."/>
            <person name="Enciso-Ibarra K."/>
        </authorList>
    </citation>
    <scope>NUCLEOTIDE SEQUENCE [LARGE SCALE GENOMIC DNA]</scope>
    <source>
        <strain evidence="1 2">CAIM 1831</strain>
    </source>
</reference>
<protein>
    <recommendedName>
        <fullName evidence="3">Apea-like HEPN domain-containing protein</fullName>
    </recommendedName>
</protein>
<evidence type="ECO:0000313" key="1">
    <source>
        <dbReference type="EMBL" id="AXY01311.1"/>
    </source>
</evidence>
<sequence length="258" mass="29297">MIKLNDHIATLSHVMFSTDDVAEWGGVYQWLQIAASIESVSLDTIKYNNSFGWCAPADEFDLARDKLLPIFAEKLAIFNFVWGALESTIDIVKPPKNPDKSKRGKVRDACFWLNTFSRSDSIPELLVQTTMFRELAQKSIGYERVESRIGELKEFGVSGVGLYAVYELRNLFAHGSMEFPYPDGENNPVCPGYLWLKQQRIVLFSIQLLMLKHFPNPDDYEVFLTTVVGNIDGDIKLADALRMCHLEVNQLEAQLPLI</sequence>
<evidence type="ECO:0008006" key="3">
    <source>
        <dbReference type="Google" id="ProtNLM"/>
    </source>
</evidence>
<organism evidence="1 2">
    <name type="scientific">Vibrio alfacsensis</name>
    <dbReference type="NCBI Taxonomy" id="1074311"/>
    <lineage>
        <taxon>Bacteria</taxon>
        <taxon>Pseudomonadati</taxon>
        <taxon>Pseudomonadota</taxon>
        <taxon>Gammaproteobacteria</taxon>
        <taxon>Vibrionales</taxon>
        <taxon>Vibrionaceae</taxon>
        <taxon>Vibrio</taxon>
    </lineage>
</organism>
<dbReference type="EMBL" id="CP032093">
    <property type="protein sequence ID" value="AXY01311.1"/>
    <property type="molecule type" value="Genomic_DNA"/>
</dbReference>
<proteinExistence type="predicted"/>
<name>A0ABM6YUC2_9VIBR</name>
<evidence type="ECO:0000313" key="2">
    <source>
        <dbReference type="Proteomes" id="UP000262832"/>
    </source>
</evidence>
<dbReference type="Proteomes" id="UP000262832">
    <property type="component" value="Chromosome I"/>
</dbReference>
<gene>
    <name evidence="1" type="ORF">D1115_09145</name>
</gene>